<name>A0A0R2PN21_9GAMM</name>
<gene>
    <name evidence="4" type="ORF">ABR63_04445</name>
</gene>
<evidence type="ECO:0000313" key="5">
    <source>
        <dbReference type="Proteomes" id="UP000050874"/>
    </source>
</evidence>
<dbReference type="AlphaFoldDB" id="A0A0R2PN21"/>
<organism evidence="4 5">
    <name type="scientific">SAR86 cluster bacterium BACL1 MAG-120920-bin57</name>
    <dbReference type="NCBI Taxonomy" id="1655571"/>
    <lineage>
        <taxon>Bacteria</taxon>
        <taxon>Pseudomonadati</taxon>
        <taxon>Pseudomonadota</taxon>
        <taxon>Gammaproteobacteria</taxon>
        <taxon>SAR86 cluster</taxon>
    </lineage>
</organism>
<dbReference type="GO" id="GO:0004300">
    <property type="term" value="F:enoyl-CoA hydratase activity"/>
    <property type="evidence" value="ECO:0007669"/>
    <property type="project" value="UniProtKB-EC"/>
</dbReference>
<keyword evidence="3 4" id="KW-0456">Lyase</keyword>
<evidence type="ECO:0000256" key="3">
    <source>
        <dbReference type="ARBA" id="ARBA00023239"/>
    </source>
</evidence>
<dbReference type="Pfam" id="PF00378">
    <property type="entry name" value="ECH_1"/>
    <property type="match status" value="1"/>
</dbReference>
<dbReference type="EMBL" id="LIAV01000220">
    <property type="protein sequence ID" value="KRO39356.1"/>
    <property type="molecule type" value="Genomic_DNA"/>
</dbReference>
<dbReference type="PANTHER" id="PTHR11941">
    <property type="entry name" value="ENOYL-COA HYDRATASE-RELATED"/>
    <property type="match status" value="1"/>
</dbReference>
<dbReference type="NCBIfam" id="NF005864">
    <property type="entry name" value="PRK07799.1"/>
    <property type="match status" value="1"/>
</dbReference>
<keyword evidence="2" id="KW-0443">Lipid metabolism</keyword>
<evidence type="ECO:0000256" key="2">
    <source>
        <dbReference type="ARBA" id="ARBA00023098"/>
    </source>
</evidence>
<accession>A0A0R2PN21</accession>
<dbReference type="Gene3D" id="1.10.12.10">
    <property type="entry name" value="Lyase 2-enoyl-coa Hydratase, Chain A, domain 2"/>
    <property type="match status" value="1"/>
</dbReference>
<dbReference type="SUPFAM" id="SSF52096">
    <property type="entry name" value="ClpP/crotonase"/>
    <property type="match status" value="1"/>
</dbReference>
<comment type="caution">
    <text evidence="4">The sequence shown here is derived from an EMBL/GenBank/DDBJ whole genome shotgun (WGS) entry which is preliminary data.</text>
</comment>
<evidence type="ECO:0000313" key="4">
    <source>
        <dbReference type="EMBL" id="KRO39356.1"/>
    </source>
</evidence>
<dbReference type="InterPro" id="IPR014748">
    <property type="entry name" value="Enoyl-CoA_hydra_C"/>
</dbReference>
<dbReference type="InterPro" id="IPR001753">
    <property type="entry name" value="Enoyl-CoA_hydra/iso"/>
</dbReference>
<dbReference type="Gene3D" id="3.90.226.10">
    <property type="entry name" value="2-enoyl-CoA Hydratase, Chain A, domain 1"/>
    <property type="match status" value="1"/>
</dbReference>
<sequence>MNTDHAIVEEKGHIMVITLNRPEKRNALSPGMLVTLYEAWRKLDADPNLRCAVLTGAGGTFCSGADLSAMKDGNEDSEMMEKLKVIPDLHWQSLLRHNRPNKPIIAAVEGFALAGGTEILQGTDVRVAGKSAVFGLSEPLRGLFPLGGSTVRLRRQIPYTLAAEALLTGRRITAEEALRFGLIGHVVEDGNALSHAMEIAETISANAPLSIQAIVKSLRELDESYPEAEALKRELEIGQPIFESEDMMEGLTAFAEKRKPNFKGK</sequence>
<reference evidence="5" key="1">
    <citation type="submission" date="2015-10" db="EMBL/GenBank/DDBJ databases">
        <title>Metagenome-Assembled Genomes uncover a global brackish microbiome.</title>
        <authorList>
            <person name="Hugerth L.W."/>
            <person name="Larsson J."/>
            <person name="Alneberg J."/>
            <person name="Lindh M.V."/>
            <person name="Legrand C."/>
            <person name="Pinhassi J."/>
            <person name="Andersson A."/>
        </authorList>
    </citation>
    <scope>NUCLEOTIDE SEQUENCE [LARGE SCALE GENOMIC DNA]</scope>
</reference>
<dbReference type="CDD" id="cd06558">
    <property type="entry name" value="crotonase-like"/>
    <property type="match status" value="1"/>
</dbReference>
<dbReference type="PANTHER" id="PTHR11941:SF169">
    <property type="entry name" value="(7AS)-7A-METHYL-1,5-DIOXO-2,3,5,6,7,7A-HEXAHYDRO-1H-INDENE-CARBOXYL-COA HYDROLASE"/>
    <property type="match status" value="1"/>
</dbReference>
<dbReference type="GO" id="GO:0006635">
    <property type="term" value="P:fatty acid beta-oxidation"/>
    <property type="evidence" value="ECO:0007669"/>
    <property type="project" value="TreeGrafter"/>
</dbReference>
<dbReference type="InterPro" id="IPR029045">
    <property type="entry name" value="ClpP/crotonase-like_dom_sf"/>
</dbReference>
<dbReference type="Proteomes" id="UP000050874">
    <property type="component" value="Unassembled WGS sequence"/>
</dbReference>
<evidence type="ECO:0000256" key="1">
    <source>
        <dbReference type="ARBA" id="ARBA00005254"/>
    </source>
</evidence>
<proteinExistence type="inferred from homology"/>
<comment type="similarity">
    <text evidence="1">Belongs to the enoyl-CoA hydratase/isomerase family.</text>
</comment>
<dbReference type="EC" id="4.2.1.17" evidence="4"/>
<protein>
    <submittedName>
        <fullName evidence="4">Enoyl-CoA hydratase</fullName>
        <ecNumber evidence="4">4.2.1.17</ecNumber>
    </submittedName>
</protein>